<keyword evidence="3" id="KW-1185">Reference proteome</keyword>
<dbReference type="EMBL" id="QKWP01003072">
    <property type="protein sequence ID" value="RIB01537.1"/>
    <property type="molecule type" value="Genomic_DNA"/>
</dbReference>
<protein>
    <submittedName>
        <fullName evidence="2">Uncharacterized protein</fullName>
    </submittedName>
</protein>
<comment type="caution">
    <text evidence="2">The sequence shown here is derived from an EMBL/GenBank/DDBJ whole genome shotgun (WGS) entry which is preliminary data.</text>
</comment>
<gene>
    <name evidence="2" type="ORF">C2G38_2230538</name>
</gene>
<dbReference type="OrthoDB" id="10637612at2759"/>
<name>A0A397TXL7_9GLOM</name>
<evidence type="ECO:0000256" key="1">
    <source>
        <dbReference type="SAM" id="MobiDB-lite"/>
    </source>
</evidence>
<reference evidence="2 3" key="1">
    <citation type="submission" date="2018-06" db="EMBL/GenBank/DDBJ databases">
        <title>Comparative genomics reveals the genomic features of Rhizophagus irregularis, R. cerebriforme, R. diaphanum and Gigaspora rosea, and their symbiotic lifestyle signature.</title>
        <authorList>
            <person name="Morin E."/>
            <person name="San Clemente H."/>
            <person name="Chen E.C.H."/>
            <person name="De La Providencia I."/>
            <person name="Hainaut M."/>
            <person name="Kuo A."/>
            <person name="Kohler A."/>
            <person name="Murat C."/>
            <person name="Tang N."/>
            <person name="Roy S."/>
            <person name="Loubradou J."/>
            <person name="Henrissat B."/>
            <person name="Grigoriev I.V."/>
            <person name="Corradi N."/>
            <person name="Roux C."/>
            <person name="Martin F.M."/>
        </authorList>
    </citation>
    <scope>NUCLEOTIDE SEQUENCE [LARGE SCALE GENOMIC DNA]</scope>
    <source>
        <strain evidence="2 3">DAOM 194757</strain>
    </source>
</reference>
<evidence type="ECO:0000313" key="2">
    <source>
        <dbReference type="EMBL" id="RIB01537.1"/>
    </source>
</evidence>
<proteinExistence type="predicted"/>
<accession>A0A397TXL7</accession>
<dbReference type="AlphaFoldDB" id="A0A397TXL7"/>
<feature type="region of interest" description="Disordered" evidence="1">
    <location>
        <begin position="1"/>
        <end position="22"/>
    </location>
</feature>
<sequence length="350" mass="40417">MYTALKNTYRRTNRKAPRNNKPALDDLINRCLKASDNLIPKLQKGREAKNRNKEYKTLVYQQKPVELSQSETCTFESCSQNSDKVGSAINDTNTKLSESKFDDPVLDLINKYLDEDKTFTYCQKTTEVEIANIVGSYCQNKKLGVEVDCKKQSKSFEIKSEDRVRVENNVAESAEPCNWINKASFEHQIGKKRSEDGQLTMGPKRVVDDEPRMAEAKKNEIIKDWKKEIDQENDNEPVEIINQDRERLQNNKPELVLNREALKSACEVWVKKLPISEKQLVKAFIVGNCYYDAKGSNGLYYQESYSQNGAAKDSESLDDEWQHGSDIRFMYVKSKIEQKLEIMVHELKDK</sequence>
<evidence type="ECO:0000313" key="3">
    <source>
        <dbReference type="Proteomes" id="UP000266673"/>
    </source>
</evidence>
<feature type="compositionally biased region" description="Basic residues" evidence="1">
    <location>
        <begin position="8"/>
        <end position="18"/>
    </location>
</feature>
<dbReference type="Proteomes" id="UP000266673">
    <property type="component" value="Unassembled WGS sequence"/>
</dbReference>
<organism evidence="2 3">
    <name type="scientific">Gigaspora rosea</name>
    <dbReference type="NCBI Taxonomy" id="44941"/>
    <lineage>
        <taxon>Eukaryota</taxon>
        <taxon>Fungi</taxon>
        <taxon>Fungi incertae sedis</taxon>
        <taxon>Mucoromycota</taxon>
        <taxon>Glomeromycotina</taxon>
        <taxon>Glomeromycetes</taxon>
        <taxon>Diversisporales</taxon>
        <taxon>Gigasporaceae</taxon>
        <taxon>Gigaspora</taxon>
    </lineage>
</organism>